<dbReference type="STRING" id="32040.SAMN04489710_11839"/>
<dbReference type="EMBL" id="FOMQ01000018">
    <property type="protein sequence ID" value="SFE19503.1"/>
    <property type="molecule type" value="Genomic_DNA"/>
</dbReference>
<protein>
    <submittedName>
        <fullName evidence="1">Uncharacterized protein</fullName>
    </submittedName>
</protein>
<dbReference type="AlphaFoldDB" id="A0A1I1YMX7"/>
<dbReference type="RefSeq" id="WP_139225792.1">
    <property type="nucleotide sequence ID" value="NZ_FOMQ01000018.1"/>
</dbReference>
<keyword evidence="2" id="KW-1185">Reference proteome</keyword>
<evidence type="ECO:0000313" key="1">
    <source>
        <dbReference type="EMBL" id="SFE19503.1"/>
    </source>
</evidence>
<dbReference type="OrthoDB" id="9868571at2"/>
<organism evidence="1 2">
    <name type="scientific">Paracidovorax konjaci</name>
    <dbReference type="NCBI Taxonomy" id="32040"/>
    <lineage>
        <taxon>Bacteria</taxon>
        <taxon>Pseudomonadati</taxon>
        <taxon>Pseudomonadota</taxon>
        <taxon>Betaproteobacteria</taxon>
        <taxon>Burkholderiales</taxon>
        <taxon>Comamonadaceae</taxon>
        <taxon>Paracidovorax</taxon>
    </lineage>
</organism>
<reference evidence="2" key="1">
    <citation type="submission" date="2016-10" db="EMBL/GenBank/DDBJ databases">
        <authorList>
            <person name="Varghese N."/>
            <person name="Submissions S."/>
        </authorList>
    </citation>
    <scope>NUCLEOTIDE SEQUENCE [LARGE SCALE GENOMIC DNA]</scope>
    <source>
        <strain evidence="2">DSM 7481</strain>
    </source>
</reference>
<evidence type="ECO:0000313" key="2">
    <source>
        <dbReference type="Proteomes" id="UP000199517"/>
    </source>
</evidence>
<accession>A0A1I1YMX7</accession>
<dbReference type="Proteomes" id="UP000199517">
    <property type="component" value="Unassembled WGS sequence"/>
</dbReference>
<proteinExistence type="predicted"/>
<name>A0A1I1YMX7_9BURK</name>
<gene>
    <name evidence="1" type="ORF">SAMN04489710_11839</name>
</gene>
<sequence>MIPNPLFPSPFAGGKDLWADVDLESMPPATRKMVERARLADAVHHADQAATIAALAAQLLRATAIASEFQLKLEQKGAS</sequence>